<keyword evidence="1" id="KW-0227">DNA damage</keyword>
<dbReference type="InterPro" id="IPR050356">
    <property type="entry name" value="SulA_CellDiv_inhibitor"/>
</dbReference>
<dbReference type="InterPro" id="IPR045443">
    <property type="entry name" value="DUF6504"/>
</dbReference>
<dbReference type="PANTHER" id="PTHR35369">
    <property type="entry name" value="BLR3025 PROTEIN-RELATED"/>
    <property type="match status" value="1"/>
</dbReference>
<dbReference type="Proteomes" id="UP001259803">
    <property type="component" value="Unassembled WGS sequence"/>
</dbReference>
<proteinExistence type="predicted"/>
<dbReference type="EMBL" id="JAVRHS010000010">
    <property type="protein sequence ID" value="MDT0576764.1"/>
    <property type="molecule type" value="Genomic_DNA"/>
</dbReference>
<keyword evidence="5" id="KW-1185">Reference proteome</keyword>
<dbReference type="PANTHER" id="PTHR35369:SF2">
    <property type="entry name" value="BLR3025 PROTEIN"/>
    <property type="match status" value="1"/>
</dbReference>
<reference evidence="4 5" key="1">
    <citation type="submission" date="2023-09" db="EMBL/GenBank/DDBJ databases">
        <authorList>
            <person name="Rey-Velasco X."/>
        </authorList>
    </citation>
    <scope>NUCLEOTIDE SEQUENCE [LARGE SCALE GENOMIC DNA]</scope>
    <source>
        <strain evidence="4 5">F390</strain>
    </source>
</reference>
<evidence type="ECO:0000313" key="5">
    <source>
        <dbReference type="Proteomes" id="UP001259803"/>
    </source>
</evidence>
<feature type="domain" description="DUF6504" evidence="3">
    <location>
        <begin position="451"/>
        <end position="528"/>
    </location>
</feature>
<organism evidence="4 5">
    <name type="scientific">Croceicoccus esteveae</name>
    <dbReference type="NCBI Taxonomy" id="3075597"/>
    <lineage>
        <taxon>Bacteria</taxon>
        <taxon>Pseudomonadati</taxon>
        <taxon>Pseudomonadota</taxon>
        <taxon>Alphaproteobacteria</taxon>
        <taxon>Sphingomonadales</taxon>
        <taxon>Erythrobacteraceae</taxon>
        <taxon>Croceicoccus</taxon>
    </lineage>
</organism>
<evidence type="ECO:0000313" key="4">
    <source>
        <dbReference type="EMBL" id="MDT0576764.1"/>
    </source>
</evidence>
<dbReference type="Pfam" id="PF00817">
    <property type="entry name" value="IMS"/>
    <property type="match status" value="1"/>
</dbReference>
<gene>
    <name evidence="4" type="ORF">RM533_11310</name>
</gene>
<evidence type="ECO:0000256" key="1">
    <source>
        <dbReference type="ARBA" id="ARBA00022763"/>
    </source>
</evidence>
<evidence type="ECO:0000259" key="3">
    <source>
        <dbReference type="Pfam" id="PF20114"/>
    </source>
</evidence>
<feature type="domain" description="UmuC" evidence="2">
    <location>
        <begin position="31"/>
        <end position="159"/>
    </location>
</feature>
<comment type="caution">
    <text evidence="4">The sequence shown here is derived from an EMBL/GenBank/DDBJ whole genome shotgun (WGS) entry which is preliminary data.</text>
</comment>
<name>A0ABU2ZMF8_9SPHN</name>
<evidence type="ECO:0000259" key="2">
    <source>
        <dbReference type="Pfam" id="PF00817"/>
    </source>
</evidence>
<accession>A0ABU2ZMF8</accession>
<dbReference type="CDD" id="cd03468">
    <property type="entry name" value="PolY_like"/>
    <property type="match status" value="1"/>
</dbReference>
<sequence>MTERRIGSIFLPQFPIQRWWKRSGIDPAAVAEPLVLAREGRHGPVVHDASRTAYALGVRQGARVTDMRALFPALRVEPANEQADAADIAELTHWCRRWCPWVQADTHTDGAHGLLLDVTGSGHLFGGEPVMAGDIVTAFAALGLTARVALAPTIGSAWALARHGHTGQSVCPAADVAAALSPLGVAALRLDADTTTLLARLGLKTVAALMAVPRAALIRRFRQASAPSANPVLRLDQALGTVPEPLVAAERRLRARSMRKLAEPIADVEPVAHVLADLLDDLCGQLAERDLGARRLRLAGYRLDGGVSAVEVATSRASRDAGHLKRLFEGRLETLDPGSGFEVMTLEATGRQDLPAAQQNLAGNVDEELALSCLIDRLVARLGNGAVRKALLQGSHIPERAEVFVPASVSISGPVSSMILPDAIPAACTSSLSREEAMPLRLLFPAEDVEVLHAVPEGPPARFRWRRQNHIVVRSQGPGRIAPEWWREKSSARLRDYYRVEDKEGRRFWLYREGLPDDGRGGAPRWFIHGLDA</sequence>
<dbReference type="InterPro" id="IPR001126">
    <property type="entry name" value="UmuC"/>
</dbReference>
<dbReference type="InterPro" id="IPR043502">
    <property type="entry name" value="DNA/RNA_pol_sf"/>
</dbReference>
<dbReference type="SUPFAM" id="SSF56672">
    <property type="entry name" value="DNA/RNA polymerases"/>
    <property type="match status" value="1"/>
</dbReference>
<dbReference type="RefSeq" id="WP_311341338.1">
    <property type="nucleotide sequence ID" value="NZ_JAVRHS010000010.1"/>
</dbReference>
<dbReference type="Pfam" id="PF20114">
    <property type="entry name" value="DUF6504"/>
    <property type="match status" value="1"/>
</dbReference>
<protein>
    <submittedName>
        <fullName evidence="4">DNA polymerase Y family protein</fullName>
    </submittedName>
</protein>